<dbReference type="Proteomes" id="UP001277972">
    <property type="component" value="Unassembled WGS sequence"/>
</dbReference>
<name>A0ACC6M2K6_9BACI</name>
<keyword evidence="1" id="KW-0328">Glycosyltransferase</keyword>
<sequence>MRQFIDKAMEKEHFTLEEMEAAARTMFAEDTSDIAIGGFLTALKTKGETADEITGIVNVIREKSTLKLPTDISGAMDNCGTGGDGSQSFNISTTSAFVIAGAGITVAKHGNRSISSKTGSADVLEHLGISLDLSTEQTNEILQDNGIAFLFAQNVHPAMKRVMKARKELGVPTIFNLIGPLTNPVELSTQLLGTYRRDSLETLANVLNKLGRKRALVLNGAGHMDEASLAGENHLVLLDRGEIMQFTLTPEEVGLPVVDNDLIRGGDAKDNAVILREVLEGKKGPHRDTVLFNAGLAIFANGKAQTVQQGVAMARESIDSGAALMKLENLITYSNAVKQEV</sequence>
<evidence type="ECO:0000313" key="2">
    <source>
        <dbReference type="Proteomes" id="UP001277972"/>
    </source>
</evidence>
<keyword evidence="1" id="KW-0808">Transferase</keyword>
<proteinExistence type="predicted"/>
<gene>
    <name evidence="1" type="primary">trpD</name>
    <name evidence="1" type="ORF">SH601_03840</name>
</gene>
<dbReference type="EC" id="2.4.2.18" evidence="1"/>
<evidence type="ECO:0000313" key="1">
    <source>
        <dbReference type="EMBL" id="MDX8045110.1"/>
    </source>
</evidence>
<accession>A0ACC6M2K6</accession>
<comment type="caution">
    <text evidence="1">The sequence shown here is derived from an EMBL/GenBank/DDBJ whole genome shotgun (WGS) entry which is preliminary data.</text>
</comment>
<keyword evidence="2" id="KW-1185">Reference proteome</keyword>
<organism evidence="1 2">
    <name type="scientific">Gracilibacillus pellucidus</name>
    <dbReference type="NCBI Taxonomy" id="3095368"/>
    <lineage>
        <taxon>Bacteria</taxon>
        <taxon>Bacillati</taxon>
        <taxon>Bacillota</taxon>
        <taxon>Bacilli</taxon>
        <taxon>Bacillales</taxon>
        <taxon>Bacillaceae</taxon>
        <taxon>Gracilibacillus</taxon>
    </lineage>
</organism>
<protein>
    <submittedName>
        <fullName evidence="1">Anthranilate phosphoribosyltransferase</fullName>
        <ecNumber evidence="1">2.4.2.18</ecNumber>
    </submittedName>
</protein>
<dbReference type="EMBL" id="JAWZSR010000002">
    <property type="protein sequence ID" value="MDX8045110.1"/>
    <property type="molecule type" value="Genomic_DNA"/>
</dbReference>
<reference evidence="1" key="1">
    <citation type="submission" date="2023-11" db="EMBL/GenBank/DDBJ databases">
        <title>Gracilibacillus pellucida a moderately halophilic bacterium isolated from saline soil in Xinjiang province.</title>
        <authorList>
            <person name="Zhang Z."/>
            <person name="Tan F."/>
            <person name="Wang Y."/>
            <person name="Xia M."/>
        </authorList>
    </citation>
    <scope>NUCLEOTIDE SEQUENCE</scope>
    <source>
        <strain evidence="1">S3-1-1</strain>
    </source>
</reference>